<dbReference type="InParanoid" id="W2S6L3"/>
<proteinExistence type="predicted"/>
<dbReference type="RefSeq" id="XP_008715305.1">
    <property type="nucleotide sequence ID" value="XM_008717083.1"/>
</dbReference>
<dbReference type="Pfam" id="PF14420">
    <property type="entry name" value="Clr5"/>
    <property type="match status" value="1"/>
</dbReference>
<sequence length="468" mass="51304">MKFILRTNPSDSEWAAQLPRICDLYRREGRSLEETRILMKNESGFCPPASKYRRRINRMVKSFERLPVQVLEAMDIVVSTNGAGPLGTHFVLVWDGSVMQASQLPKRPALDDRDRRFDDMWLQRAYRMLGHVGIYTWVRQSPRLAPSCKPRPMPPPQRCNLEQAAHHFKADVELEACAVKSSAGSIMLPPLSRSHQQRRTVVSCAAPYLLQPTGTQTSPPSSSPPAAGAAAAASQLEKLLTQTPPNEYILTFLHWASMSFASDPADAQRLEHYLSTCCNILNTAPPTNPPNPLAAPFNYLHARLRHDPIATELHFSLMTRVSDSLHYHHHHDPHHPHRAATEPSMLVIDFYRGWHLSSEGPRVGDALAVLTACLAGLESRVGAHALITVNCLAVLGKGYASQGHYGVARAMYEKALGRLPPTDGGSGAGGVGVPAGVGSDGLRRGIMEGVAMVEKLQGMKVGGQVQLR</sequence>
<accession>W2S6L3</accession>
<name>W2S6L3_CYPE1</name>
<feature type="domain" description="Clr5" evidence="1">
    <location>
        <begin position="10"/>
        <end position="57"/>
    </location>
</feature>
<dbReference type="InterPro" id="IPR025676">
    <property type="entry name" value="Clr5_dom"/>
</dbReference>
<evidence type="ECO:0000313" key="3">
    <source>
        <dbReference type="Proteomes" id="UP000030752"/>
    </source>
</evidence>
<dbReference type="GeneID" id="19970067"/>
<gene>
    <name evidence="2" type="ORF">HMPREF1541_02728</name>
</gene>
<dbReference type="EMBL" id="KB822718">
    <property type="protein sequence ID" value="ETN43569.1"/>
    <property type="molecule type" value="Genomic_DNA"/>
</dbReference>
<reference evidence="2 3" key="1">
    <citation type="submission" date="2013-03" db="EMBL/GenBank/DDBJ databases">
        <title>The Genome Sequence of Phialophora europaea CBS 101466.</title>
        <authorList>
            <consortium name="The Broad Institute Genomics Platform"/>
            <person name="Cuomo C."/>
            <person name="de Hoog S."/>
            <person name="Gorbushina A."/>
            <person name="Walker B."/>
            <person name="Young S.K."/>
            <person name="Zeng Q."/>
            <person name="Gargeya S."/>
            <person name="Fitzgerald M."/>
            <person name="Haas B."/>
            <person name="Abouelleil A."/>
            <person name="Allen A.W."/>
            <person name="Alvarado L."/>
            <person name="Arachchi H.M."/>
            <person name="Berlin A.M."/>
            <person name="Chapman S.B."/>
            <person name="Gainer-Dewar J."/>
            <person name="Goldberg J."/>
            <person name="Griggs A."/>
            <person name="Gujja S."/>
            <person name="Hansen M."/>
            <person name="Howarth C."/>
            <person name="Imamovic A."/>
            <person name="Ireland A."/>
            <person name="Larimer J."/>
            <person name="McCowan C."/>
            <person name="Murphy C."/>
            <person name="Pearson M."/>
            <person name="Poon T.W."/>
            <person name="Priest M."/>
            <person name="Roberts A."/>
            <person name="Saif S."/>
            <person name="Shea T."/>
            <person name="Sisk P."/>
            <person name="Sykes S."/>
            <person name="Wortman J."/>
            <person name="Nusbaum C."/>
            <person name="Birren B."/>
        </authorList>
    </citation>
    <scope>NUCLEOTIDE SEQUENCE [LARGE SCALE GENOMIC DNA]</scope>
    <source>
        <strain evidence="2 3">CBS 101466</strain>
    </source>
</reference>
<dbReference type="VEuPathDB" id="FungiDB:HMPREF1541_02728"/>
<dbReference type="HOGENOM" id="CLU_583967_0_0_1"/>
<evidence type="ECO:0000313" key="2">
    <source>
        <dbReference type="EMBL" id="ETN43569.1"/>
    </source>
</evidence>
<protein>
    <recommendedName>
        <fullName evidence="1">Clr5 domain-containing protein</fullName>
    </recommendedName>
</protein>
<dbReference type="AlphaFoldDB" id="W2S6L3"/>
<organism evidence="2 3">
    <name type="scientific">Cyphellophora europaea (strain CBS 101466)</name>
    <name type="common">Phialophora europaea</name>
    <dbReference type="NCBI Taxonomy" id="1220924"/>
    <lineage>
        <taxon>Eukaryota</taxon>
        <taxon>Fungi</taxon>
        <taxon>Dikarya</taxon>
        <taxon>Ascomycota</taxon>
        <taxon>Pezizomycotina</taxon>
        <taxon>Eurotiomycetes</taxon>
        <taxon>Chaetothyriomycetidae</taxon>
        <taxon>Chaetothyriales</taxon>
        <taxon>Cyphellophoraceae</taxon>
        <taxon>Cyphellophora</taxon>
    </lineage>
</organism>
<keyword evidence="3" id="KW-1185">Reference proteome</keyword>
<dbReference type="Proteomes" id="UP000030752">
    <property type="component" value="Unassembled WGS sequence"/>
</dbReference>
<evidence type="ECO:0000259" key="1">
    <source>
        <dbReference type="Pfam" id="PF14420"/>
    </source>
</evidence>